<keyword evidence="3" id="KW-0732">Signal</keyword>
<feature type="chain" id="PRO_5032949855" evidence="3">
    <location>
        <begin position="23"/>
        <end position="529"/>
    </location>
</feature>
<evidence type="ECO:0000313" key="4">
    <source>
        <dbReference type="EMBL" id="KAF9598214.1"/>
    </source>
</evidence>
<feature type="coiled-coil region" evidence="1">
    <location>
        <begin position="380"/>
        <end position="441"/>
    </location>
</feature>
<dbReference type="OrthoDB" id="1845386at2759"/>
<feature type="signal peptide" evidence="3">
    <location>
        <begin position="1"/>
        <end position="22"/>
    </location>
</feature>
<protein>
    <submittedName>
        <fullName evidence="4">Uncharacterized protein</fullName>
    </submittedName>
</protein>
<keyword evidence="5" id="KW-1185">Reference proteome</keyword>
<evidence type="ECO:0000256" key="2">
    <source>
        <dbReference type="SAM" id="MobiDB-lite"/>
    </source>
</evidence>
<name>A0A835HF49_9MAGN</name>
<dbReference type="AlphaFoldDB" id="A0A835HF49"/>
<keyword evidence="1" id="KW-0175">Coiled coil</keyword>
<accession>A0A835HF49</accession>
<evidence type="ECO:0000256" key="3">
    <source>
        <dbReference type="SAM" id="SignalP"/>
    </source>
</evidence>
<reference evidence="4 5" key="1">
    <citation type="submission" date="2020-10" db="EMBL/GenBank/DDBJ databases">
        <title>The Coptis chinensis genome and diversification of protoberbering-type alkaloids.</title>
        <authorList>
            <person name="Wang B."/>
            <person name="Shu S."/>
            <person name="Song C."/>
            <person name="Liu Y."/>
        </authorList>
    </citation>
    <scope>NUCLEOTIDE SEQUENCE [LARGE SCALE GENOMIC DNA]</scope>
    <source>
        <strain evidence="4">HL-2020</strain>
        <tissue evidence="4">Leaf</tissue>
    </source>
</reference>
<dbReference type="Proteomes" id="UP000631114">
    <property type="component" value="Unassembled WGS sequence"/>
</dbReference>
<dbReference type="SUPFAM" id="SSF51126">
    <property type="entry name" value="Pectin lyase-like"/>
    <property type="match status" value="1"/>
</dbReference>
<dbReference type="Gene3D" id="2.160.20.10">
    <property type="entry name" value="Single-stranded right-handed beta-helix, Pectin lyase-like"/>
    <property type="match status" value="1"/>
</dbReference>
<dbReference type="InterPro" id="IPR011050">
    <property type="entry name" value="Pectin_lyase_fold/virulence"/>
</dbReference>
<dbReference type="EMBL" id="JADFTS010000007">
    <property type="protein sequence ID" value="KAF9598214.1"/>
    <property type="molecule type" value="Genomic_DNA"/>
</dbReference>
<feature type="region of interest" description="Disordered" evidence="2">
    <location>
        <begin position="34"/>
        <end position="60"/>
    </location>
</feature>
<evidence type="ECO:0000313" key="5">
    <source>
        <dbReference type="Proteomes" id="UP000631114"/>
    </source>
</evidence>
<sequence>MALSNNCVYVICLTCLLAYSLAFTLANARHNPSPAPEVYSPTTAPAPKVDSPTANPTPTGDGLLRAFDVTKYGALADAKTDSKSAFQAAWTDACKHTGDSTFIVPRGEFLLGPYKFASELIMLDPYETVKSWMAIDNLNPGSLIPAMMHYSSEPHAKNEINEASSLGKCPASEVVVLMVDILIERSKSLRVSAVRRGGELVTREERKRMVKERSDAGASSSGKRPASEVEFVRSSKRPGGDTELSGIMISARRTAAKGGAGTPGPAPQGNVKEGSQLELEEVEFVPRSSAGVAGASGREAAQGRVDAGIGFGMDTAGKGKAAVITKGGGRKQNTTVSGDELDRRLVYVDERSGDECFVKKTDCSFKLLTGYQKLKQIAQIAELEKVKNELANLRAVQEMEKREAEERQKKSNDEALERMTLASANAKLKEELATITEYAKKCKVVAKEAQDAYNALSKYMMSMHEEAIALALQVDPDLAMAEVDNVEDDEELRKKLWIMVVKHVIEQEKGNKRENLRKAIAYLKRQIDC</sequence>
<feature type="compositionally biased region" description="Basic and acidic residues" evidence="2">
    <location>
        <begin position="200"/>
        <end position="215"/>
    </location>
</feature>
<gene>
    <name evidence="4" type="ORF">IFM89_025911</name>
</gene>
<proteinExistence type="predicted"/>
<dbReference type="InterPro" id="IPR012334">
    <property type="entry name" value="Pectin_lyas_fold"/>
</dbReference>
<comment type="caution">
    <text evidence="4">The sequence shown here is derived from an EMBL/GenBank/DDBJ whole genome shotgun (WGS) entry which is preliminary data.</text>
</comment>
<evidence type="ECO:0000256" key="1">
    <source>
        <dbReference type="SAM" id="Coils"/>
    </source>
</evidence>
<organism evidence="4 5">
    <name type="scientific">Coptis chinensis</name>
    <dbReference type="NCBI Taxonomy" id="261450"/>
    <lineage>
        <taxon>Eukaryota</taxon>
        <taxon>Viridiplantae</taxon>
        <taxon>Streptophyta</taxon>
        <taxon>Embryophyta</taxon>
        <taxon>Tracheophyta</taxon>
        <taxon>Spermatophyta</taxon>
        <taxon>Magnoliopsida</taxon>
        <taxon>Ranunculales</taxon>
        <taxon>Ranunculaceae</taxon>
        <taxon>Coptidoideae</taxon>
        <taxon>Coptis</taxon>
    </lineage>
</organism>
<feature type="region of interest" description="Disordered" evidence="2">
    <location>
        <begin position="200"/>
        <end position="244"/>
    </location>
</feature>